<evidence type="ECO:0000313" key="2">
    <source>
        <dbReference type="EMBL" id="RKF44231.1"/>
    </source>
</evidence>
<sequence>MSGGNNLNPAATRSPLQKRLYLAGALVLPGSLIAAAIIYAMAPAPDSAVSIYSIADPRYQIELQRIGGNAEVIMAELHQWFDGLWQGTTLAYTVAVLGALAAGACFFIGHYFADEETTT</sequence>
<protein>
    <recommendedName>
        <fullName evidence="4">PDGLE domain-containing protein</fullName>
    </recommendedName>
</protein>
<comment type="caution">
    <text evidence="2">The sequence shown here is derived from an EMBL/GenBank/DDBJ whole genome shotgun (WGS) entry which is preliminary data.</text>
</comment>
<evidence type="ECO:0000256" key="1">
    <source>
        <dbReference type="SAM" id="Phobius"/>
    </source>
</evidence>
<accession>A0A420GGI1</accession>
<keyword evidence="1" id="KW-0472">Membrane</keyword>
<reference evidence="2 3" key="1">
    <citation type="submission" date="2016-07" db="EMBL/GenBank/DDBJ databases">
        <title>Genome analysis of Burkholderia fungorum ES3-20.</title>
        <authorList>
            <person name="Xu D."/>
            <person name="Yao R."/>
            <person name="Zheng S."/>
        </authorList>
    </citation>
    <scope>NUCLEOTIDE SEQUENCE [LARGE SCALE GENOMIC DNA]</scope>
    <source>
        <strain evidence="2 3">ES3-20</strain>
    </source>
</reference>
<dbReference type="Proteomes" id="UP000283709">
    <property type="component" value="Unassembled WGS sequence"/>
</dbReference>
<dbReference type="AlphaFoldDB" id="A0A420GGI1"/>
<feature type="transmembrane region" description="Helical" evidence="1">
    <location>
        <begin position="90"/>
        <end position="113"/>
    </location>
</feature>
<gene>
    <name evidence="2" type="ORF">BCY88_29295</name>
</gene>
<keyword evidence="1" id="KW-0812">Transmembrane</keyword>
<dbReference type="RefSeq" id="WP_120345864.1">
    <property type="nucleotide sequence ID" value="NZ_MCAS01000020.1"/>
</dbReference>
<evidence type="ECO:0008006" key="4">
    <source>
        <dbReference type="Google" id="ProtNLM"/>
    </source>
</evidence>
<proteinExistence type="predicted"/>
<feature type="transmembrane region" description="Helical" evidence="1">
    <location>
        <begin position="20"/>
        <end position="42"/>
    </location>
</feature>
<name>A0A420GGI1_9BURK</name>
<organism evidence="2 3">
    <name type="scientific">Paraburkholderia fungorum</name>
    <dbReference type="NCBI Taxonomy" id="134537"/>
    <lineage>
        <taxon>Bacteria</taxon>
        <taxon>Pseudomonadati</taxon>
        <taxon>Pseudomonadota</taxon>
        <taxon>Betaproteobacteria</taxon>
        <taxon>Burkholderiales</taxon>
        <taxon>Burkholderiaceae</taxon>
        <taxon>Paraburkholderia</taxon>
    </lineage>
</organism>
<keyword evidence="1" id="KW-1133">Transmembrane helix</keyword>
<dbReference type="OrthoDB" id="9008741at2"/>
<evidence type="ECO:0000313" key="3">
    <source>
        <dbReference type="Proteomes" id="UP000283709"/>
    </source>
</evidence>
<dbReference type="EMBL" id="MCAS01000020">
    <property type="protein sequence ID" value="RKF44231.1"/>
    <property type="molecule type" value="Genomic_DNA"/>
</dbReference>